<dbReference type="InterPro" id="IPR036890">
    <property type="entry name" value="HATPase_C_sf"/>
</dbReference>
<evidence type="ECO:0000259" key="17">
    <source>
        <dbReference type="PROSITE" id="PS50885"/>
    </source>
</evidence>
<evidence type="ECO:0000256" key="10">
    <source>
        <dbReference type="ARBA" id="ARBA00022777"/>
    </source>
</evidence>
<name>A0ABV7S1P2_9RHOB</name>
<dbReference type="SUPFAM" id="SSF158472">
    <property type="entry name" value="HAMP domain-like"/>
    <property type="match status" value="1"/>
</dbReference>
<dbReference type="InterPro" id="IPR003661">
    <property type="entry name" value="HisK_dim/P_dom"/>
</dbReference>
<evidence type="ECO:0000256" key="7">
    <source>
        <dbReference type="ARBA" id="ARBA00022679"/>
    </source>
</evidence>
<keyword evidence="8 15" id="KW-0812">Transmembrane</keyword>
<comment type="subcellular location">
    <subcellularLocation>
        <location evidence="2">Cell inner membrane</location>
        <topology evidence="2">Multi-pass membrane protein</topology>
    </subcellularLocation>
</comment>
<dbReference type="InterPro" id="IPR005467">
    <property type="entry name" value="His_kinase_dom"/>
</dbReference>
<organism evidence="18 19">
    <name type="scientific">Paracoccus simplex</name>
    <dbReference type="NCBI Taxonomy" id="2086346"/>
    <lineage>
        <taxon>Bacteria</taxon>
        <taxon>Pseudomonadati</taxon>
        <taxon>Pseudomonadota</taxon>
        <taxon>Alphaproteobacteria</taxon>
        <taxon>Rhodobacterales</taxon>
        <taxon>Paracoccaceae</taxon>
        <taxon>Paracoccus</taxon>
    </lineage>
</organism>
<keyword evidence="12 15" id="KW-1133">Transmembrane helix</keyword>
<dbReference type="Gene3D" id="1.10.8.500">
    <property type="entry name" value="HAMP domain in histidine kinase"/>
    <property type="match status" value="1"/>
</dbReference>
<keyword evidence="11 18" id="KW-0067">ATP-binding</keyword>
<protein>
    <recommendedName>
        <fullName evidence="3">histidine kinase</fullName>
        <ecNumber evidence="3">2.7.13.3</ecNumber>
    </recommendedName>
</protein>
<dbReference type="Gene3D" id="1.10.287.130">
    <property type="match status" value="1"/>
</dbReference>
<comment type="caution">
    <text evidence="18">The sequence shown here is derived from an EMBL/GenBank/DDBJ whole genome shotgun (WGS) entry which is preliminary data.</text>
</comment>
<dbReference type="Gene3D" id="3.30.565.10">
    <property type="entry name" value="Histidine kinase-like ATPase, C-terminal domain"/>
    <property type="match status" value="1"/>
</dbReference>
<feature type="domain" description="HAMP" evidence="17">
    <location>
        <begin position="185"/>
        <end position="237"/>
    </location>
</feature>
<dbReference type="PRINTS" id="PR00344">
    <property type="entry name" value="BCTRLSENSOR"/>
</dbReference>
<evidence type="ECO:0000256" key="9">
    <source>
        <dbReference type="ARBA" id="ARBA00022741"/>
    </source>
</evidence>
<evidence type="ECO:0000256" key="14">
    <source>
        <dbReference type="ARBA" id="ARBA00023136"/>
    </source>
</evidence>
<dbReference type="Pfam" id="PF00512">
    <property type="entry name" value="HisKA"/>
    <property type="match status" value="1"/>
</dbReference>
<comment type="catalytic activity">
    <reaction evidence="1">
        <text>ATP + protein L-histidine = ADP + protein N-phospho-L-histidine.</text>
        <dbReference type="EC" id="2.7.13.3"/>
    </reaction>
</comment>
<dbReference type="PROSITE" id="PS50109">
    <property type="entry name" value="HIS_KIN"/>
    <property type="match status" value="1"/>
</dbReference>
<feature type="transmembrane region" description="Helical" evidence="15">
    <location>
        <begin position="165"/>
        <end position="184"/>
    </location>
</feature>
<dbReference type="PROSITE" id="PS50885">
    <property type="entry name" value="HAMP"/>
    <property type="match status" value="1"/>
</dbReference>
<evidence type="ECO:0000256" key="4">
    <source>
        <dbReference type="ARBA" id="ARBA00022475"/>
    </source>
</evidence>
<dbReference type="Pfam" id="PF02518">
    <property type="entry name" value="HATPase_c"/>
    <property type="match status" value="1"/>
</dbReference>
<dbReference type="GO" id="GO:0005524">
    <property type="term" value="F:ATP binding"/>
    <property type="evidence" value="ECO:0007669"/>
    <property type="project" value="UniProtKB-KW"/>
</dbReference>
<dbReference type="EMBL" id="JBHRXE010000035">
    <property type="protein sequence ID" value="MFC3570247.1"/>
    <property type="molecule type" value="Genomic_DNA"/>
</dbReference>
<accession>A0ABV7S1P2</accession>
<keyword evidence="14 15" id="KW-0472">Membrane</keyword>
<dbReference type="SUPFAM" id="SSF47384">
    <property type="entry name" value="Homodimeric domain of signal transducing histidine kinase"/>
    <property type="match status" value="1"/>
</dbReference>
<keyword evidence="10" id="KW-0418">Kinase</keyword>
<evidence type="ECO:0000313" key="18">
    <source>
        <dbReference type="EMBL" id="MFC3570247.1"/>
    </source>
</evidence>
<keyword evidence="4" id="KW-1003">Cell membrane</keyword>
<evidence type="ECO:0000256" key="3">
    <source>
        <dbReference type="ARBA" id="ARBA00012438"/>
    </source>
</evidence>
<keyword evidence="13" id="KW-0902">Two-component regulatory system</keyword>
<keyword evidence="5" id="KW-0997">Cell inner membrane</keyword>
<evidence type="ECO:0000259" key="16">
    <source>
        <dbReference type="PROSITE" id="PS50109"/>
    </source>
</evidence>
<dbReference type="Proteomes" id="UP001595596">
    <property type="component" value="Unassembled WGS sequence"/>
</dbReference>
<evidence type="ECO:0000313" key="19">
    <source>
        <dbReference type="Proteomes" id="UP001595596"/>
    </source>
</evidence>
<evidence type="ECO:0000256" key="5">
    <source>
        <dbReference type="ARBA" id="ARBA00022519"/>
    </source>
</evidence>
<evidence type="ECO:0000256" key="15">
    <source>
        <dbReference type="SAM" id="Phobius"/>
    </source>
</evidence>
<dbReference type="InterPro" id="IPR036097">
    <property type="entry name" value="HisK_dim/P_sf"/>
</dbReference>
<dbReference type="Pfam" id="PF00672">
    <property type="entry name" value="HAMP"/>
    <property type="match status" value="1"/>
</dbReference>
<evidence type="ECO:0000256" key="6">
    <source>
        <dbReference type="ARBA" id="ARBA00022553"/>
    </source>
</evidence>
<dbReference type="PANTHER" id="PTHR44936:SF5">
    <property type="entry name" value="SENSOR HISTIDINE KINASE ENVZ"/>
    <property type="match status" value="1"/>
</dbReference>
<dbReference type="EC" id="2.7.13.3" evidence="3"/>
<dbReference type="CDD" id="cd00075">
    <property type="entry name" value="HATPase"/>
    <property type="match status" value="1"/>
</dbReference>
<sequence length="481" mass="51499">MRRLLPAGLAARFWLLLVAALLGANLIAALLMAREGTAFDRAIRLQGDAHRLHALVAALETADPETALMLPRNSSTGFTRFSVDPVPLGPPDATRLTLHEADMAAELPGHEIRIRESAAPTGADNRAPLMLVSVRLAQGPAAGRWLNALVYPLPAHSAWQWKQGFFAPLLASLLGTLSVGLVFVRRMTRPLRALAEAAQAAGRGDHGARVAETGAGELREAAAAFSAMQRRIAGFEAERMRLLAAVGHDLRTPITGLRIRAELLDEAEQREAMIRVLDEMAVMADGLLHAASAGEEAEAPQPVDLDRLLAQLGADGGAAYMGQGPLVMPLRPVAMRRAIRNLLDNARRYAGPARLHWRRGPASVLIRIEDDGPGIPDALLVRVTEPFVRGEASRSLDTGGAGLGLSIARDVVRTHGGTLALTNRAEGGLRVDLTLPLREADGSPPDGARARFADWRLFRDREGGGSAQRLAGRVQPEDLFP</sequence>
<keyword evidence="19" id="KW-1185">Reference proteome</keyword>
<dbReference type="CDD" id="cd00082">
    <property type="entry name" value="HisKA"/>
    <property type="match status" value="1"/>
</dbReference>
<keyword evidence="7" id="KW-0808">Transferase</keyword>
<dbReference type="SMART" id="SM00387">
    <property type="entry name" value="HATPase_c"/>
    <property type="match status" value="1"/>
</dbReference>
<evidence type="ECO:0000256" key="1">
    <source>
        <dbReference type="ARBA" id="ARBA00000085"/>
    </source>
</evidence>
<keyword evidence="6" id="KW-0597">Phosphoprotein</keyword>
<dbReference type="PANTHER" id="PTHR44936">
    <property type="entry name" value="SENSOR PROTEIN CREC"/>
    <property type="match status" value="1"/>
</dbReference>
<dbReference type="InterPro" id="IPR003660">
    <property type="entry name" value="HAMP_dom"/>
</dbReference>
<dbReference type="SMART" id="SM00304">
    <property type="entry name" value="HAMP"/>
    <property type="match status" value="1"/>
</dbReference>
<evidence type="ECO:0000256" key="11">
    <source>
        <dbReference type="ARBA" id="ARBA00022840"/>
    </source>
</evidence>
<dbReference type="SUPFAM" id="SSF55874">
    <property type="entry name" value="ATPase domain of HSP90 chaperone/DNA topoisomerase II/histidine kinase"/>
    <property type="match status" value="1"/>
</dbReference>
<evidence type="ECO:0000256" key="12">
    <source>
        <dbReference type="ARBA" id="ARBA00022989"/>
    </source>
</evidence>
<dbReference type="InterPro" id="IPR004358">
    <property type="entry name" value="Sig_transdc_His_kin-like_C"/>
</dbReference>
<dbReference type="RefSeq" id="WP_379030987.1">
    <property type="nucleotide sequence ID" value="NZ_JBHRXE010000035.1"/>
</dbReference>
<proteinExistence type="predicted"/>
<dbReference type="SMART" id="SM00388">
    <property type="entry name" value="HisKA"/>
    <property type="match status" value="1"/>
</dbReference>
<dbReference type="InterPro" id="IPR003594">
    <property type="entry name" value="HATPase_dom"/>
</dbReference>
<evidence type="ECO:0000256" key="13">
    <source>
        <dbReference type="ARBA" id="ARBA00023012"/>
    </source>
</evidence>
<feature type="domain" description="Histidine kinase" evidence="16">
    <location>
        <begin position="245"/>
        <end position="439"/>
    </location>
</feature>
<dbReference type="InterPro" id="IPR050980">
    <property type="entry name" value="2C_sensor_his_kinase"/>
</dbReference>
<keyword evidence="9" id="KW-0547">Nucleotide-binding</keyword>
<evidence type="ECO:0000256" key="2">
    <source>
        <dbReference type="ARBA" id="ARBA00004429"/>
    </source>
</evidence>
<reference evidence="19" key="1">
    <citation type="journal article" date="2019" name="Int. J. Syst. Evol. Microbiol.">
        <title>The Global Catalogue of Microorganisms (GCM) 10K type strain sequencing project: providing services to taxonomists for standard genome sequencing and annotation.</title>
        <authorList>
            <consortium name="The Broad Institute Genomics Platform"/>
            <consortium name="The Broad Institute Genome Sequencing Center for Infectious Disease"/>
            <person name="Wu L."/>
            <person name="Ma J."/>
        </authorList>
    </citation>
    <scope>NUCLEOTIDE SEQUENCE [LARGE SCALE GENOMIC DNA]</scope>
    <source>
        <strain evidence="19">VKM B-3226</strain>
    </source>
</reference>
<evidence type="ECO:0000256" key="8">
    <source>
        <dbReference type="ARBA" id="ARBA00022692"/>
    </source>
</evidence>
<gene>
    <name evidence="18" type="ORF">ACFOMP_12360</name>
</gene>